<gene>
    <name evidence="2" type="ORF">CABS02_06827</name>
</gene>
<dbReference type="Proteomes" id="UP001056436">
    <property type="component" value="Unassembled WGS sequence"/>
</dbReference>
<organism evidence="2 3">
    <name type="scientific">Colletotrichum abscissum</name>
    <dbReference type="NCBI Taxonomy" id="1671311"/>
    <lineage>
        <taxon>Eukaryota</taxon>
        <taxon>Fungi</taxon>
        <taxon>Dikarya</taxon>
        <taxon>Ascomycota</taxon>
        <taxon>Pezizomycotina</taxon>
        <taxon>Sordariomycetes</taxon>
        <taxon>Hypocreomycetidae</taxon>
        <taxon>Glomerellales</taxon>
        <taxon>Glomerellaceae</taxon>
        <taxon>Colletotrichum</taxon>
        <taxon>Colletotrichum acutatum species complex</taxon>
    </lineage>
</organism>
<protein>
    <recommendedName>
        <fullName evidence="4">AB hydrolase-1 domain-containing protein</fullName>
    </recommendedName>
</protein>
<evidence type="ECO:0000313" key="3">
    <source>
        <dbReference type="Proteomes" id="UP001056436"/>
    </source>
</evidence>
<feature type="signal peptide" evidence="1">
    <location>
        <begin position="1"/>
        <end position="19"/>
    </location>
</feature>
<evidence type="ECO:0000313" key="2">
    <source>
        <dbReference type="EMBL" id="KAI3553049.1"/>
    </source>
</evidence>
<feature type="chain" id="PRO_5040179312" description="AB hydrolase-1 domain-containing protein" evidence="1">
    <location>
        <begin position="20"/>
        <end position="388"/>
    </location>
</feature>
<accession>A0A9P9XFK6</accession>
<proteinExistence type="predicted"/>
<dbReference type="AlphaFoldDB" id="A0A9P9XFK6"/>
<dbReference type="OrthoDB" id="190201at2759"/>
<sequence>MVKLLSATLPVAFATLAAAKSCQNLTVEVSITSRNGVFNVSTPKTNIDVTNIMLGLAQQGNNFSATHLTDYATVGGTYHLASTYCQPDSGPGSVLQILTHGIGFDRSYWDFPANNYNYSYVGPAVDDYGYSTFAWDRLGIAQSSRGEPVNEIQGFLELAALKALTDKLRAGAVPGVPCTFDKYVHVGHSFGSVHSYALSAMYPDASDGLVLTGFSANATFLADFLLGGAFVQANQIPALSDYVDGYLAPAYEGGAHINFFAPDNFDPAILTAAYKTGKPVTVGELLTIGGEAGTTSGFKKPVLVITGGKSREHMRKQRDVPFCGGDCLATGNPKLPSIPAGVAPLIKNASSFEAYVVPDAGHGLAFSYSHVEVTSKIQDFLAQNGLAN</sequence>
<dbReference type="Gene3D" id="3.40.50.1820">
    <property type="entry name" value="alpha/beta hydrolase"/>
    <property type="match status" value="1"/>
</dbReference>
<dbReference type="SUPFAM" id="SSF53474">
    <property type="entry name" value="alpha/beta-Hydrolases"/>
    <property type="match status" value="1"/>
</dbReference>
<comment type="caution">
    <text evidence="2">The sequence shown here is derived from an EMBL/GenBank/DDBJ whole genome shotgun (WGS) entry which is preliminary data.</text>
</comment>
<reference evidence="2" key="1">
    <citation type="submission" date="2019-01" db="EMBL/GenBank/DDBJ databases">
        <title>Colletotrichum abscissum LGMF1257.</title>
        <authorList>
            <person name="Baroncelli R."/>
        </authorList>
    </citation>
    <scope>NUCLEOTIDE SEQUENCE</scope>
    <source>
        <strain evidence="2">Ca142</strain>
    </source>
</reference>
<keyword evidence="1" id="KW-0732">Signal</keyword>
<keyword evidence="3" id="KW-1185">Reference proteome</keyword>
<dbReference type="EMBL" id="SDAQ01000034">
    <property type="protein sequence ID" value="KAI3553049.1"/>
    <property type="molecule type" value="Genomic_DNA"/>
</dbReference>
<evidence type="ECO:0008006" key="4">
    <source>
        <dbReference type="Google" id="ProtNLM"/>
    </source>
</evidence>
<name>A0A9P9XFK6_9PEZI</name>
<dbReference type="InterPro" id="IPR029058">
    <property type="entry name" value="AB_hydrolase_fold"/>
</dbReference>
<evidence type="ECO:0000256" key="1">
    <source>
        <dbReference type="SAM" id="SignalP"/>
    </source>
</evidence>